<reference evidence="1" key="1">
    <citation type="journal article" date="2019" name="bioRxiv">
        <title>The Genome of the Zebra Mussel, Dreissena polymorpha: A Resource for Invasive Species Research.</title>
        <authorList>
            <person name="McCartney M.A."/>
            <person name="Auch B."/>
            <person name="Kono T."/>
            <person name="Mallez S."/>
            <person name="Zhang Y."/>
            <person name="Obille A."/>
            <person name="Becker A."/>
            <person name="Abrahante J.E."/>
            <person name="Garbe J."/>
            <person name="Badalamenti J.P."/>
            <person name="Herman A."/>
            <person name="Mangelson H."/>
            <person name="Liachko I."/>
            <person name="Sullivan S."/>
            <person name="Sone E.D."/>
            <person name="Koren S."/>
            <person name="Silverstein K.A.T."/>
            <person name="Beckman K.B."/>
            <person name="Gohl D.M."/>
        </authorList>
    </citation>
    <scope>NUCLEOTIDE SEQUENCE</scope>
    <source>
        <strain evidence="1">Duluth1</strain>
        <tissue evidence="1">Whole animal</tissue>
    </source>
</reference>
<proteinExistence type="predicted"/>
<name>A0A9D4JK76_DREPO</name>
<comment type="caution">
    <text evidence="1">The sequence shown here is derived from an EMBL/GenBank/DDBJ whole genome shotgun (WGS) entry which is preliminary data.</text>
</comment>
<dbReference type="EMBL" id="JAIWYP010000006">
    <property type="protein sequence ID" value="KAH3811833.1"/>
    <property type="molecule type" value="Genomic_DNA"/>
</dbReference>
<sequence length="98" mass="11075">MHDYILDGLPLYNVITKSINASRVVVFVLLNGPRGSLEWKIAAHITNEESNHRRNPMYVALFHNSHSTVGLPEEFQLLRRDASIDYPVNGSEQEITAS</sequence>
<keyword evidence="2" id="KW-1185">Reference proteome</keyword>
<evidence type="ECO:0000313" key="1">
    <source>
        <dbReference type="EMBL" id="KAH3811833.1"/>
    </source>
</evidence>
<gene>
    <name evidence="1" type="ORF">DPMN_140248</name>
</gene>
<dbReference type="AlphaFoldDB" id="A0A9D4JK76"/>
<protein>
    <submittedName>
        <fullName evidence="1">Uncharacterized protein</fullName>
    </submittedName>
</protein>
<dbReference type="Proteomes" id="UP000828390">
    <property type="component" value="Unassembled WGS sequence"/>
</dbReference>
<accession>A0A9D4JK76</accession>
<evidence type="ECO:0000313" key="2">
    <source>
        <dbReference type="Proteomes" id="UP000828390"/>
    </source>
</evidence>
<organism evidence="1 2">
    <name type="scientific">Dreissena polymorpha</name>
    <name type="common">Zebra mussel</name>
    <name type="synonym">Mytilus polymorpha</name>
    <dbReference type="NCBI Taxonomy" id="45954"/>
    <lineage>
        <taxon>Eukaryota</taxon>
        <taxon>Metazoa</taxon>
        <taxon>Spiralia</taxon>
        <taxon>Lophotrochozoa</taxon>
        <taxon>Mollusca</taxon>
        <taxon>Bivalvia</taxon>
        <taxon>Autobranchia</taxon>
        <taxon>Heteroconchia</taxon>
        <taxon>Euheterodonta</taxon>
        <taxon>Imparidentia</taxon>
        <taxon>Neoheterodontei</taxon>
        <taxon>Myida</taxon>
        <taxon>Dreissenoidea</taxon>
        <taxon>Dreissenidae</taxon>
        <taxon>Dreissena</taxon>
    </lineage>
</organism>
<reference evidence="1" key="2">
    <citation type="submission" date="2020-11" db="EMBL/GenBank/DDBJ databases">
        <authorList>
            <person name="McCartney M.A."/>
            <person name="Auch B."/>
            <person name="Kono T."/>
            <person name="Mallez S."/>
            <person name="Becker A."/>
            <person name="Gohl D.M."/>
            <person name="Silverstein K.A.T."/>
            <person name="Koren S."/>
            <person name="Bechman K.B."/>
            <person name="Herman A."/>
            <person name="Abrahante J.E."/>
            <person name="Garbe J."/>
        </authorList>
    </citation>
    <scope>NUCLEOTIDE SEQUENCE</scope>
    <source>
        <strain evidence="1">Duluth1</strain>
        <tissue evidence="1">Whole animal</tissue>
    </source>
</reference>